<proteinExistence type="predicted"/>
<dbReference type="InterPro" id="IPR045957">
    <property type="entry name" value="DUF6377"/>
</dbReference>
<dbReference type="AlphaFoldDB" id="A0A840CP03"/>
<feature type="coiled-coil region" evidence="1">
    <location>
        <begin position="364"/>
        <end position="391"/>
    </location>
</feature>
<dbReference type="Proteomes" id="UP000555103">
    <property type="component" value="Unassembled WGS sequence"/>
</dbReference>
<dbReference type="RefSeq" id="WP_183305254.1">
    <property type="nucleotide sequence ID" value="NZ_JACIEP010000001.1"/>
</dbReference>
<keyword evidence="2" id="KW-0472">Membrane</keyword>
<feature type="domain" description="DUF6377" evidence="3">
    <location>
        <begin position="257"/>
        <end position="511"/>
    </location>
</feature>
<evidence type="ECO:0000313" key="4">
    <source>
        <dbReference type="EMBL" id="MBB4034302.1"/>
    </source>
</evidence>
<name>A0A840CP03_9BACT</name>
<feature type="transmembrane region" description="Helical" evidence="2">
    <location>
        <begin position="331"/>
        <end position="351"/>
    </location>
</feature>
<dbReference type="Pfam" id="PF19904">
    <property type="entry name" value="DUF6377"/>
    <property type="match status" value="1"/>
</dbReference>
<reference evidence="4 5" key="1">
    <citation type="submission" date="2020-08" db="EMBL/GenBank/DDBJ databases">
        <title>Genomic Encyclopedia of Type Strains, Phase IV (KMG-IV): sequencing the most valuable type-strain genomes for metagenomic binning, comparative biology and taxonomic classification.</title>
        <authorList>
            <person name="Goeker M."/>
        </authorList>
    </citation>
    <scope>NUCLEOTIDE SEQUENCE [LARGE SCALE GENOMIC DNA]</scope>
    <source>
        <strain evidence="4 5">DSM 104969</strain>
    </source>
</reference>
<comment type="caution">
    <text evidence="4">The sequence shown here is derived from an EMBL/GenBank/DDBJ whole genome shotgun (WGS) entry which is preliminary data.</text>
</comment>
<protein>
    <recommendedName>
        <fullName evidence="3">DUF6377 domain-containing protein</fullName>
    </recommendedName>
</protein>
<sequence>MGKKLFFFVVIFIFSKNLYSKNELDSLFQELDNKIKNCALYVELKEARIEELKSEKIRSANSIDKMYSLNSAIYNEYKSFISDSAIRYLNYNMDIAYSLNEPHKINETSIATADIFSALGMYKEAIDIIDNVKREFLDKAQLIEYYSAYRSIYSGMGLYTQNSRDRWRYWQKNNTYRDSIISLADSNSEISLRLRENTIREQGKIDEALKINDQRLQHIKMGTPGYALITFHRSLLYRKKEDKEQEKKYLILSAISDIQSAIKDNASIPSLANMLMQEGDVNRAYMYVRFSLDNINDYNTRIRSSEIINIQSIIDKAYQAKSNEQRKKLRISLIITSVLSILLIISVCYVYKQMRKGILISKRLKEANTELNALNQKLHNMNNNLKNINIEVTEANYIKEEYIGYFLDQCSKYIEKMDEYRKMVNKKIQNKEIENLFKITKNNQLKEEELKEFFTNFDNMFMHLFPDFVDKFNSLLQDDERIILKKGEVLNTELRIYALMRLGIDDSTKIANFLGYSVNTIYNYRAKIKNKAKISREDFEWTVKKISTFHK</sequence>
<accession>A0A840CP03</accession>
<evidence type="ECO:0000259" key="3">
    <source>
        <dbReference type="Pfam" id="PF19904"/>
    </source>
</evidence>
<keyword evidence="5" id="KW-1185">Reference proteome</keyword>
<keyword evidence="1" id="KW-0175">Coiled coil</keyword>
<gene>
    <name evidence="4" type="ORF">GGR21_000187</name>
</gene>
<keyword evidence="2" id="KW-1133">Transmembrane helix</keyword>
<dbReference type="EMBL" id="JACIEP010000001">
    <property type="protein sequence ID" value="MBB4034302.1"/>
    <property type="molecule type" value="Genomic_DNA"/>
</dbReference>
<evidence type="ECO:0000256" key="1">
    <source>
        <dbReference type="SAM" id="Coils"/>
    </source>
</evidence>
<organism evidence="4 5">
    <name type="scientific">Dysgonomonas hofstadii</name>
    <dbReference type="NCBI Taxonomy" id="637886"/>
    <lineage>
        <taxon>Bacteria</taxon>
        <taxon>Pseudomonadati</taxon>
        <taxon>Bacteroidota</taxon>
        <taxon>Bacteroidia</taxon>
        <taxon>Bacteroidales</taxon>
        <taxon>Dysgonomonadaceae</taxon>
        <taxon>Dysgonomonas</taxon>
    </lineage>
</organism>
<evidence type="ECO:0000256" key="2">
    <source>
        <dbReference type="SAM" id="Phobius"/>
    </source>
</evidence>
<evidence type="ECO:0000313" key="5">
    <source>
        <dbReference type="Proteomes" id="UP000555103"/>
    </source>
</evidence>
<keyword evidence="2" id="KW-0812">Transmembrane</keyword>